<keyword evidence="1" id="KW-1017">Isopeptide bond</keyword>
<gene>
    <name evidence="7" type="primary">LOC115220303</name>
</gene>
<feature type="compositionally biased region" description="Polar residues" evidence="4">
    <location>
        <begin position="34"/>
        <end position="48"/>
    </location>
</feature>
<protein>
    <submittedName>
        <fullName evidence="7">Uncharacterized protein LOC115220303</fullName>
    </submittedName>
</protein>
<dbReference type="RefSeq" id="XP_029646268.2">
    <property type="nucleotide sequence ID" value="XM_029790408.2"/>
</dbReference>
<feature type="domain" description="ZMYM2-like/QRICH1 C-terminal" evidence="5">
    <location>
        <begin position="283"/>
        <end position="429"/>
    </location>
</feature>
<evidence type="ECO:0000256" key="4">
    <source>
        <dbReference type="SAM" id="MobiDB-lite"/>
    </source>
</evidence>
<feature type="compositionally biased region" description="Low complexity" evidence="4">
    <location>
        <begin position="906"/>
        <end position="956"/>
    </location>
</feature>
<feature type="compositionally biased region" description="Polar residues" evidence="4">
    <location>
        <begin position="869"/>
        <end position="882"/>
    </location>
</feature>
<sequence length="984" mass="107657">MADSSTNSDLAAPTSSHHGETASIAVVDLEEDVQQPNGNEINTNTTATTDKKSCAASSTPKHSNSNNNNNNHSQQQQQQQRREEDEVETDEENMCGVEDDHLEEEEEEHDDDQNQAEDQDIDMQSHLDALQVVCTAATNSASSEGEDGCSSSFNFHMENKHTQRKTDTDMRTLSSYLKSLNESRNPERIPPDELDNYLSSFFMVVRKADGSEYEPKTLRAIMASIERYLRCRNYPASITRDYIFSKTRDSLKEKQRILKEQGIGNKPRPPADPLGVLVAQRVNQLYAKQNMGPYNPLSVVSTLIFVFIVHFRLRKAVDHKNLLWGDIQLKVDKNGREYLVYRPQSLPSLPPHIENHIRRTYNIYAQPDQPERDPVAIYHLYAEKRPASMKYSNSPFYLGIFSLNPLPFQDWYRASAMGINKLCDLVKQIRSITGLPRAMYAQDSPYLSPQFISNALMGPDPSKGDVKGAAAAAAAALANSQDLSCMDTVVYNVDSDSESITEQQSNMSFIGSLENHSSMDENIHGEEVALHEKDAADDEDDDDDDDENDQHPLSDSLNAHRMYADIAKTDYSECGPANATLSLPNNSPLQLTYDSPRYMDSREQDDVFLTLEHAKEQFLSLLQKMDIDALVAFDKWLKMMRISRNPLTGKVICRENAVVHSSVNPQTAGAGNEDNLLPEDHKDHTVPTISGVYGSFPNTNITVNITLSPQALMGQGPITVTANTASSSHEGGGGSGTHRSSGGNNAAVSGSNSLPNGIRCATSSSATTTTIDLSQAGPSTSRSSTIAEDRIHALAIGSFSHSKSHSARTSQPGVKVVATNCSSSSSNSTNYEHPNQPAFPIHLVPNNASYDGSGSSKKSRLDMTAVLSGPTNLSNSGQVEHNQSTERSRFKRILPKPSSNYLRNPSSASHHGLAASSTSSSSSSSSFRHSTGSNQNRLASAPSSLSTSALTATSSTQNRYVSMPSKDGHSSSENSVIFIKQDPD</sequence>
<evidence type="ECO:0000256" key="1">
    <source>
        <dbReference type="ARBA" id="ARBA00022499"/>
    </source>
</evidence>
<evidence type="ECO:0000256" key="3">
    <source>
        <dbReference type="ARBA" id="ARBA00022843"/>
    </source>
</evidence>
<dbReference type="InterPro" id="IPR021893">
    <property type="entry name" value="ZMYM2-like_C"/>
</dbReference>
<keyword evidence="2" id="KW-0597">Phosphoprotein</keyword>
<proteinExistence type="predicted"/>
<accession>A0A6P7T5U8</accession>
<feature type="compositionally biased region" description="Low complexity" evidence="4">
    <location>
        <begin position="737"/>
        <end position="753"/>
    </location>
</feature>
<feature type="compositionally biased region" description="Polar residues" evidence="4">
    <location>
        <begin position="846"/>
        <end position="856"/>
    </location>
</feature>
<dbReference type="AlphaFoldDB" id="A0A6P7T5U8"/>
<dbReference type="PANTHER" id="PTHR46963:SF4">
    <property type="entry name" value="HYPOTHETICAL PROTEIN MGC115716"/>
    <property type="match status" value="1"/>
</dbReference>
<evidence type="ECO:0000313" key="7">
    <source>
        <dbReference type="RefSeq" id="XP_029646268.2"/>
    </source>
</evidence>
<reference evidence="7" key="1">
    <citation type="submission" date="2025-08" db="UniProtKB">
        <authorList>
            <consortium name="RefSeq"/>
        </authorList>
    </citation>
    <scope>IDENTIFICATION</scope>
</reference>
<keyword evidence="3" id="KW-0832">Ubl conjugation</keyword>
<feature type="region of interest" description="Disordered" evidence="4">
    <location>
        <begin position="534"/>
        <end position="559"/>
    </location>
</feature>
<feature type="compositionally biased region" description="Acidic residues" evidence="4">
    <location>
        <begin position="535"/>
        <end position="548"/>
    </location>
</feature>
<name>A0A6P7T5U8_9MOLL</name>
<dbReference type="Proteomes" id="UP000515154">
    <property type="component" value="Linkage group LG16"/>
</dbReference>
<evidence type="ECO:0000313" key="6">
    <source>
        <dbReference type="Proteomes" id="UP000515154"/>
    </source>
</evidence>
<organism evidence="6 7">
    <name type="scientific">Octopus sinensis</name>
    <name type="common">East Asian common octopus</name>
    <dbReference type="NCBI Taxonomy" id="2607531"/>
    <lineage>
        <taxon>Eukaryota</taxon>
        <taxon>Metazoa</taxon>
        <taxon>Spiralia</taxon>
        <taxon>Lophotrochozoa</taxon>
        <taxon>Mollusca</taxon>
        <taxon>Cephalopoda</taxon>
        <taxon>Coleoidea</taxon>
        <taxon>Octopodiformes</taxon>
        <taxon>Octopoda</taxon>
        <taxon>Incirrata</taxon>
        <taxon>Octopodidae</taxon>
        <taxon>Octopus</taxon>
    </lineage>
</organism>
<feature type="region of interest" description="Disordered" evidence="4">
    <location>
        <begin position="800"/>
        <end position="984"/>
    </location>
</feature>
<dbReference type="InterPro" id="IPR042838">
    <property type="entry name" value="KIAA1958"/>
</dbReference>
<keyword evidence="6" id="KW-1185">Reference proteome</keyword>
<dbReference type="KEGG" id="osn:115220303"/>
<feature type="region of interest" description="Disordered" evidence="4">
    <location>
        <begin position="1"/>
        <end position="93"/>
    </location>
</feature>
<evidence type="ECO:0000259" key="5">
    <source>
        <dbReference type="Pfam" id="PF12012"/>
    </source>
</evidence>
<dbReference type="PANTHER" id="PTHR46963">
    <property type="entry name" value="SIMILAR TO RIKEN CDNA E130308A19"/>
    <property type="match status" value="1"/>
</dbReference>
<feature type="compositionally biased region" description="Polar residues" evidence="4">
    <location>
        <begin position="1"/>
        <end position="16"/>
    </location>
</feature>
<feature type="compositionally biased region" description="Low complexity" evidence="4">
    <location>
        <begin position="62"/>
        <end position="79"/>
    </location>
</feature>
<feature type="compositionally biased region" description="Low complexity" evidence="4">
    <location>
        <begin position="819"/>
        <end position="830"/>
    </location>
</feature>
<dbReference type="Pfam" id="PF12012">
    <property type="entry name" value="DUF3504"/>
    <property type="match status" value="1"/>
</dbReference>
<evidence type="ECO:0000256" key="2">
    <source>
        <dbReference type="ARBA" id="ARBA00022553"/>
    </source>
</evidence>
<feature type="region of interest" description="Disordered" evidence="4">
    <location>
        <begin position="721"/>
        <end position="761"/>
    </location>
</feature>